<feature type="transmembrane region" description="Helical" evidence="10">
    <location>
        <begin position="418"/>
        <end position="440"/>
    </location>
</feature>
<feature type="transmembrane region" description="Helical" evidence="10">
    <location>
        <begin position="136"/>
        <end position="158"/>
    </location>
</feature>
<evidence type="ECO:0000256" key="4">
    <source>
        <dbReference type="ARBA" id="ARBA00022475"/>
    </source>
</evidence>
<name>A0A6I8ME54_9FUSO</name>
<proteinExistence type="predicted"/>
<dbReference type="GO" id="GO:0015297">
    <property type="term" value="F:antiporter activity"/>
    <property type="evidence" value="ECO:0007669"/>
    <property type="project" value="UniProtKB-KW"/>
</dbReference>
<dbReference type="GO" id="GO:0042910">
    <property type="term" value="F:xenobiotic transmembrane transporter activity"/>
    <property type="evidence" value="ECO:0007669"/>
    <property type="project" value="InterPro"/>
</dbReference>
<evidence type="ECO:0000256" key="10">
    <source>
        <dbReference type="SAM" id="Phobius"/>
    </source>
</evidence>
<evidence type="ECO:0000256" key="5">
    <source>
        <dbReference type="ARBA" id="ARBA00022692"/>
    </source>
</evidence>
<dbReference type="PANTHER" id="PTHR43298:SF2">
    <property type="entry name" value="FMN_FAD EXPORTER YEEO-RELATED"/>
    <property type="match status" value="1"/>
</dbReference>
<dbReference type="InterPro" id="IPR048279">
    <property type="entry name" value="MdtK-like"/>
</dbReference>
<evidence type="ECO:0000256" key="2">
    <source>
        <dbReference type="ARBA" id="ARBA00022448"/>
    </source>
</evidence>
<evidence type="ECO:0000256" key="3">
    <source>
        <dbReference type="ARBA" id="ARBA00022449"/>
    </source>
</evidence>
<gene>
    <name evidence="11" type="ORF">OMES3154_01033</name>
</gene>
<dbReference type="InterPro" id="IPR002528">
    <property type="entry name" value="MATE_fam"/>
</dbReference>
<feature type="transmembrane region" description="Helical" evidence="10">
    <location>
        <begin position="363"/>
        <end position="381"/>
    </location>
</feature>
<dbReference type="GO" id="GO:0006811">
    <property type="term" value="P:monoatomic ion transport"/>
    <property type="evidence" value="ECO:0007669"/>
    <property type="project" value="UniProtKB-KW"/>
</dbReference>
<dbReference type="AlphaFoldDB" id="A0A6I8ME54"/>
<protein>
    <recommendedName>
        <fullName evidence="9">Multidrug-efflux transporter</fullName>
    </recommendedName>
</protein>
<dbReference type="EMBL" id="CABWIB010000001">
    <property type="protein sequence ID" value="VWL85745.1"/>
    <property type="molecule type" value="Genomic_DNA"/>
</dbReference>
<feature type="transmembrane region" description="Helical" evidence="10">
    <location>
        <begin position="102"/>
        <end position="124"/>
    </location>
</feature>
<keyword evidence="7" id="KW-0406">Ion transport</keyword>
<dbReference type="GO" id="GO:0005886">
    <property type="term" value="C:plasma membrane"/>
    <property type="evidence" value="ECO:0007669"/>
    <property type="project" value="UniProtKB-SubCell"/>
</dbReference>
<comment type="subcellular location">
    <subcellularLocation>
        <location evidence="1">Cell membrane</location>
        <topology evidence="1">Multi-pass membrane protein</topology>
    </subcellularLocation>
</comment>
<dbReference type="RefSeq" id="WP_156683719.1">
    <property type="nucleotide sequence ID" value="NZ_CABWIB010000001.1"/>
</dbReference>
<accession>A0A6I8ME54</accession>
<evidence type="ECO:0000256" key="6">
    <source>
        <dbReference type="ARBA" id="ARBA00022989"/>
    </source>
</evidence>
<keyword evidence="5 10" id="KW-0812">Transmembrane</keyword>
<organism evidence="11 12">
    <name type="scientific">Oceanivirga miroungae</name>
    <dbReference type="NCBI Taxonomy" id="1130046"/>
    <lineage>
        <taxon>Bacteria</taxon>
        <taxon>Fusobacteriati</taxon>
        <taxon>Fusobacteriota</taxon>
        <taxon>Fusobacteriia</taxon>
        <taxon>Fusobacteriales</taxon>
        <taxon>Leptotrichiaceae</taxon>
        <taxon>Oceanivirga</taxon>
    </lineage>
</organism>
<dbReference type="PIRSF" id="PIRSF006603">
    <property type="entry name" value="DinF"/>
    <property type="match status" value="1"/>
</dbReference>
<keyword evidence="3" id="KW-0050">Antiport</keyword>
<keyword evidence="12" id="KW-1185">Reference proteome</keyword>
<sequence>MLISMEKRRDLILNGNLWHSIILLTIPTLIMTLLASMISFTDGLFLNNIIGAKRVAAITYVQPAIGALLGLSQGLGVAAMAIIGQTVGKGDTEGVKHKSVQILMLSIFMSILLIPVSFGFAFFLSVTAPVEMQNDILVYVILYSFVLPLQFLAAIFNSIKNSVGNPEAPFYRMLVLLILKIFFNYIFLNLLRFEVKGAVYASLFAYIVTGIWMYYDLFVKKYLYTLSLKGFKIDKPLIRETIRISIPSMLNYMMMSLGFLLINFEMRKYGQDLLAAIGIAGYFNAIIFQAPASVSIAITTVISLNIGIKNVKKAKKAYSYGIVIVLLVALLGLILMLPFLDFYIDLFTRDEIISKIAKEGLKIYAFSIVPFSIFTVSQAVLNALGRNIIPLIMSFSRIWLFRYIFIKLTEDYIGYSSFFYGNFVSNFLAGAIFVIIILNIKWETGINE</sequence>
<keyword evidence="4" id="KW-1003">Cell membrane</keyword>
<keyword evidence="6 10" id="KW-1133">Transmembrane helix</keyword>
<feature type="transmembrane region" description="Helical" evidence="10">
    <location>
        <begin position="318"/>
        <end position="343"/>
    </location>
</feature>
<dbReference type="Proteomes" id="UP000419017">
    <property type="component" value="Unassembled WGS sequence"/>
</dbReference>
<reference evidence="11 12" key="1">
    <citation type="submission" date="2019-10" db="EMBL/GenBank/DDBJ databases">
        <authorList>
            <person name="Blom J."/>
        </authorList>
    </citation>
    <scope>NUCLEOTIDE SEQUENCE [LARGE SCALE GENOMIC DNA]</scope>
    <source>
        <strain evidence="11 12">ES3154-GLU</strain>
    </source>
</reference>
<dbReference type="PANTHER" id="PTHR43298">
    <property type="entry name" value="MULTIDRUG RESISTANCE PROTEIN NORM-RELATED"/>
    <property type="match status" value="1"/>
</dbReference>
<keyword evidence="2" id="KW-0813">Transport</keyword>
<evidence type="ECO:0000313" key="11">
    <source>
        <dbReference type="EMBL" id="VWL85745.1"/>
    </source>
</evidence>
<dbReference type="InterPro" id="IPR050222">
    <property type="entry name" value="MATE_MdtK"/>
</dbReference>
<evidence type="ECO:0000256" key="8">
    <source>
        <dbReference type="ARBA" id="ARBA00023136"/>
    </source>
</evidence>
<dbReference type="Pfam" id="PF01554">
    <property type="entry name" value="MatE"/>
    <property type="match status" value="2"/>
</dbReference>
<evidence type="ECO:0000256" key="1">
    <source>
        <dbReference type="ARBA" id="ARBA00004651"/>
    </source>
</evidence>
<feature type="transmembrane region" description="Helical" evidence="10">
    <location>
        <begin position="282"/>
        <end position="306"/>
    </location>
</feature>
<keyword evidence="8 10" id="KW-0472">Membrane</keyword>
<evidence type="ECO:0000256" key="7">
    <source>
        <dbReference type="ARBA" id="ARBA00023065"/>
    </source>
</evidence>
<evidence type="ECO:0000256" key="9">
    <source>
        <dbReference type="ARBA" id="ARBA00031636"/>
    </source>
</evidence>
<feature type="transmembrane region" description="Helical" evidence="10">
    <location>
        <begin position="388"/>
        <end position="406"/>
    </location>
</feature>
<feature type="transmembrane region" description="Helical" evidence="10">
    <location>
        <begin position="21"/>
        <end position="40"/>
    </location>
</feature>
<feature type="transmembrane region" description="Helical" evidence="10">
    <location>
        <begin position="197"/>
        <end position="219"/>
    </location>
</feature>
<feature type="transmembrane region" description="Helical" evidence="10">
    <location>
        <begin position="240"/>
        <end position="262"/>
    </location>
</feature>
<feature type="transmembrane region" description="Helical" evidence="10">
    <location>
        <begin position="60"/>
        <end position="82"/>
    </location>
</feature>
<evidence type="ECO:0000313" key="12">
    <source>
        <dbReference type="Proteomes" id="UP000419017"/>
    </source>
</evidence>
<feature type="transmembrane region" description="Helical" evidence="10">
    <location>
        <begin position="170"/>
        <end position="191"/>
    </location>
</feature>